<comment type="caution">
    <text evidence="1">The sequence shown here is derived from an EMBL/GenBank/DDBJ whole genome shotgun (WGS) entry which is preliminary data.</text>
</comment>
<protein>
    <submittedName>
        <fullName evidence="1">Uncharacterized protein</fullName>
    </submittedName>
</protein>
<dbReference type="Proteomes" id="UP001430848">
    <property type="component" value="Unassembled WGS sequence"/>
</dbReference>
<evidence type="ECO:0000313" key="1">
    <source>
        <dbReference type="EMBL" id="KAK7722823.1"/>
    </source>
</evidence>
<accession>A0ABR1P0L6</accession>
<dbReference type="EMBL" id="JAKNSF020000064">
    <property type="protein sequence ID" value="KAK7722823.1"/>
    <property type="molecule type" value="Genomic_DNA"/>
</dbReference>
<reference evidence="1 2" key="1">
    <citation type="submission" date="2024-02" db="EMBL/GenBank/DDBJ databases">
        <title>De novo assembly and annotation of 12 fungi associated with fruit tree decline syndrome in Ontario, Canada.</title>
        <authorList>
            <person name="Sulman M."/>
            <person name="Ellouze W."/>
            <person name="Ilyukhin E."/>
        </authorList>
    </citation>
    <scope>NUCLEOTIDE SEQUENCE [LARGE SCALE GENOMIC DNA]</scope>
    <source>
        <strain evidence="1 2">M169</strain>
    </source>
</reference>
<evidence type="ECO:0000313" key="2">
    <source>
        <dbReference type="Proteomes" id="UP001430848"/>
    </source>
</evidence>
<organism evidence="1 2">
    <name type="scientific">Diaporthe eres</name>
    <name type="common">Phomopsis oblonga</name>
    <dbReference type="NCBI Taxonomy" id="83184"/>
    <lineage>
        <taxon>Eukaryota</taxon>
        <taxon>Fungi</taxon>
        <taxon>Dikarya</taxon>
        <taxon>Ascomycota</taxon>
        <taxon>Pezizomycotina</taxon>
        <taxon>Sordariomycetes</taxon>
        <taxon>Sordariomycetidae</taxon>
        <taxon>Diaporthales</taxon>
        <taxon>Diaporthaceae</taxon>
        <taxon>Diaporthe</taxon>
        <taxon>Diaporthe eres species complex</taxon>
    </lineage>
</organism>
<gene>
    <name evidence="1" type="ORF">SLS63_009097</name>
</gene>
<proteinExistence type="predicted"/>
<name>A0ABR1P0L6_DIAER</name>
<keyword evidence="2" id="KW-1185">Reference proteome</keyword>
<sequence length="118" mass="13039">MTSQRNHIYSGTCNYDMFNNKCSTSATGDDPTLAKTPVGVYAVAIYLDANGQKPLSRIEVGSVDVKIGGVSMGDVKVDGNTITFFNGVEGYNKKFHLEYTDPEMNIDGDLRFDVYQMY</sequence>